<dbReference type="PATRIC" id="fig|1341157.4.peg.1665"/>
<gene>
    <name evidence="1" type="ORF">RF007C_06160</name>
</gene>
<name>W7UYC3_RUMFL</name>
<sequence length="51" mass="5715">MVINIAPDGGITVSFSRNERTEVSADKTFVDLEDTFNADDEVFTEIYEIIS</sequence>
<dbReference type="Proteomes" id="UP000019365">
    <property type="component" value="Unassembled WGS sequence"/>
</dbReference>
<dbReference type="AlphaFoldDB" id="W7UYC3"/>
<comment type="caution">
    <text evidence="1">The sequence shown here is derived from an EMBL/GenBank/DDBJ whole genome shotgun (WGS) entry which is preliminary data.</text>
</comment>
<evidence type="ECO:0000313" key="1">
    <source>
        <dbReference type="EMBL" id="EWM53640.1"/>
    </source>
</evidence>
<proteinExistence type="predicted"/>
<reference evidence="1 2" key="1">
    <citation type="journal article" date="2014" name="PLoS ONE">
        <title>Rumen cellulosomics: divergent fiber-degrading strategies revealed by comparative genome-wide analysis of six ruminococcal strains.</title>
        <authorList>
            <person name="Dassa B."/>
            <person name="Borovok I."/>
            <person name="Ruimy-Israeli V."/>
            <person name="Lamed R."/>
            <person name="Flint H.J."/>
            <person name="Duncan S.H."/>
            <person name="Henrissat B."/>
            <person name="Coutinho P."/>
            <person name="Morrison M."/>
            <person name="Mosoni P."/>
            <person name="Yeoman C.J."/>
            <person name="White B.A."/>
            <person name="Bayer E.A."/>
        </authorList>
    </citation>
    <scope>NUCLEOTIDE SEQUENCE [LARGE SCALE GENOMIC DNA]</scope>
    <source>
        <strain evidence="1 2">007c</strain>
    </source>
</reference>
<organism evidence="1 2">
    <name type="scientific">Ruminococcus flavefaciens 007c</name>
    <dbReference type="NCBI Taxonomy" id="1341157"/>
    <lineage>
        <taxon>Bacteria</taxon>
        <taxon>Bacillati</taxon>
        <taxon>Bacillota</taxon>
        <taxon>Clostridia</taxon>
        <taxon>Eubacteriales</taxon>
        <taxon>Oscillospiraceae</taxon>
        <taxon>Ruminococcus</taxon>
    </lineage>
</organism>
<keyword evidence="2" id="KW-1185">Reference proteome</keyword>
<protein>
    <submittedName>
        <fullName evidence="1">Uncharacterized protein</fullName>
    </submittedName>
</protein>
<dbReference type="EMBL" id="ATAX01000024">
    <property type="protein sequence ID" value="EWM53640.1"/>
    <property type="molecule type" value="Genomic_DNA"/>
</dbReference>
<evidence type="ECO:0000313" key="2">
    <source>
        <dbReference type="Proteomes" id="UP000019365"/>
    </source>
</evidence>
<accession>W7UYC3</accession>